<comment type="caution">
    <text evidence="1">The sequence shown here is derived from an EMBL/GenBank/DDBJ whole genome shotgun (WGS) entry which is preliminary data.</text>
</comment>
<proteinExistence type="predicted"/>
<dbReference type="RefSeq" id="WP_346239808.1">
    <property type="nucleotide sequence ID" value="NZ_JAZHYP010000001.1"/>
</dbReference>
<accession>A0ABV0A5R4</accession>
<reference evidence="1 2" key="1">
    <citation type="submission" date="2024-01" db="EMBL/GenBank/DDBJ databases">
        <title>Mariniflexile litorale sp. nov., isolated from the shallow sediments of the Sea of Japan.</title>
        <authorList>
            <person name="Romanenko L."/>
            <person name="Bystritskaya E."/>
            <person name="Isaeva M."/>
        </authorList>
    </citation>
    <scope>NUCLEOTIDE SEQUENCE [LARGE SCALE GENOMIC DNA]</scope>
    <source>
        <strain evidence="1 2">KCTC 32427</strain>
    </source>
</reference>
<protein>
    <recommendedName>
        <fullName evidence="3">LPP20 lipoprotein</fullName>
    </recommendedName>
</protein>
<evidence type="ECO:0000313" key="2">
    <source>
        <dbReference type="Proteomes" id="UP001416393"/>
    </source>
</evidence>
<gene>
    <name evidence="1" type="ORF">VP395_00860</name>
</gene>
<evidence type="ECO:0000313" key="1">
    <source>
        <dbReference type="EMBL" id="MEN3322263.1"/>
    </source>
</evidence>
<dbReference type="EMBL" id="JAZHYP010000001">
    <property type="protein sequence ID" value="MEN3322263.1"/>
    <property type="molecule type" value="Genomic_DNA"/>
</dbReference>
<evidence type="ECO:0008006" key="3">
    <source>
        <dbReference type="Google" id="ProtNLM"/>
    </source>
</evidence>
<organism evidence="1 2">
    <name type="scientific">Mariniflexile soesokkakense</name>
    <dbReference type="NCBI Taxonomy" id="1343160"/>
    <lineage>
        <taxon>Bacteria</taxon>
        <taxon>Pseudomonadati</taxon>
        <taxon>Bacteroidota</taxon>
        <taxon>Flavobacteriia</taxon>
        <taxon>Flavobacteriales</taxon>
        <taxon>Flavobacteriaceae</taxon>
        <taxon>Mariniflexile</taxon>
    </lineage>
</organism>
<name>A0ABV0A5R4_9FLAO</name>
<keyword evidence="2" id="KW-1185">Reference proteome</keyword>
<dbReference type="Proteomes" id="UP001416393">
    <property type="component" value="Unassembled WGS sequence"/>
</dbReference>
<sequence>MIRTLLSTLLIACIVSCSTSKQIEKSLSAGNYDQAIYNAIGKLRTNKDKKGKADFIAMLQEAYHKANERDLTDINFLKKDNNPENYLRIYDMYVGLNKRQELIKPLLPLAINGKTVKFNLTDYSSDIIKFKNDASLQIYNNALALLKSNNKLEARQAFTMFQDIEDINPNYRDVRNLLEVSHNKGIDFVLVDMVNDTRKTIPTRLEDDLLNFSTYGLNNLWTVYHNNPVDKTNYDYNMRVNLREINLSPEQIKERQIIKEKQVADGKQNLLDSKGNVVKDSLGKTIQVDKMITVRCEYYESTQFKSAQVAGNVEYIDLKNKQLVDAFPVSSEFVFQHIFATSRGDRRALETTLLPFLNNQRVPFPNEEQMIYDTGEDLKLQLKKIINSYNPTR</sequence>